<proteinExistence type="predicted"/>
<accession>A0A0E9UHA5</accession>
<evidence type="ECO:0000313" key="1">
    <source>
        <dbReference type="EMBL" id="JAH65172.1"/>
    </source>
</evidence>
<sequence length="10" mass="1112">MTVSQLDTMS</sequence>
<name>A0A0E9UHA5_ANGAN</name>
<organism evidence="1">
    <name type="scientific">Anguilla anguilla</name>
    <name type="common">European freshwater eel</name>
    <name type="synonym">Muraena anguilla</name>
    <dbReference type="NCBI Taxonomy" id="7936"/>
    <lineage>
        <taxon>Eukaryota</taxon>
        <taxon>Metazoa</taxon>
        <taxon>Chordata</taxon>
        <taxon>Craniata</taxon>
        <taxon>Vertebrata</taxon>
        <taxon>Euteleostomi</taxon>
        <taxon>Actinopterygii</taxon>
        <taxon>Neopterygii</taxon>
        <taxon>Teleostei</taxon>
        <taxon>Anguilliformes</taxon>
        <taxon>Anguillidae</taxon>
        <taxon>Anguilla</taxon>
    </lineage>
</organism>
<reference evidence="1" key="1">
    <citation type="submission" date="2014-11" db="EMBL/GenBank/DDBJ databases">
        <authorList>
            <person name="Amaro Gonzalez C."/>
        </authorList>
    </citation>
    <scope>NUCLEOTIDE SEQUENCE</scope>
</reference>
<dbReference type="EMBL" id="GBXM01043405">
    <property type="protein sequence ID" value="JAH65172.1"/>
    <property type="molecule type" value="Transcribed_RNA"/>
</dbReference>
<protein>
    <submittedName>
        <fullName evidence="1">Uncharacterized protein</fullName>
    </submittedName>
</protein>
<reference evidence="1" key="2">
    <citation type="journal article" date="2015" name="Fish Shellfish Immunol.">
        <title>Early steps in the European eel (Anguilla anguilla)-Vibrio vulnificus interaction in the gills: Role of the RtxA13 toxin.</title>
        <authorList>
            <person name="Callol A."/>
            <person name="Pajuelo D."/>
            <person name="Ebbesson L."/>
            <person name="Teles M."/>
            <person name="MacKenzie S."/>
            <person name="Amaro C."/>
        </authorList>
    </citation>
    <scope>NUCLEOTIDE SEQUENCE</scope>
</reference>